<proteinExistence type="predicted"/>
<gene>
    <name evidence="1" type="ORF">JK232_02210</name>
</gene>
<evidence type="ECO:0008006" key="3">
    <source>
        <dbReference type="Google" id="ProtNLM"/>
    </source>
</evidence>
<evidence type="ECO:0000313" key="1">
    <source>
        <dbReference type="EMBL" id="MBS0967698.1"/>
    </source>
</evidence>
<keyword evidence="2" id="KW-1185">Reference proteome</keyword>
<reference evidence="1 2" key="1">
    <citation type="submission" date="2020-12" db="EMBL/GenBank/DDBJ databases">
        <authorList>
            <person name="Mcmullen J.G."/>
        </authorList>
    </citation>
    <scope>NUCLEOTIDE SEQUENCE [LARGE SCALE GENOMIC DNA]</scope>
    <source>
        <strain evidence="1 2">JGM97</strain>
    </source>
</reference>
<dbReference type="EMBL" id="JAERKB010000001">
    <property type="protein sequence ID" value="MBS0967698.1"/>
    <property type="molecule type" value="Genomic_DNA"/>
</dbReference>
<organism evidence="1 2">
    <name type="scientific">Nissabacter archeti</name>
    <dbReference type="NCBI Taxonomy" id="1917880"/>
    <lineage>
        <taxon>Bacteria</taxon>
        <taxon>Pseudomonadati</taxon>
        <taxon>Pseudomonadota</taxon>
        <taxon>Gammaproteobacteria</taxon>
        <taxon>Enterobacterales</taxon>
        <taxon>Yersiniaceae</taxon>
        <taxon>Nissabacter</taxon>
    </lineage>
</organism>
<reference evidence="2" key="2">
    <citation type="submission" date="2023-07" db="EMBL/GenBank/DDBJ databases">
        <title>Genome-inferred correspondence between phylogeny and metabolic traits in the wild Drosophila gut microbiome.</title>
        <authorList>
            <person name="Bueno E."/>
            <person name="Blow F."/>
            <person name="Douglas A.E."/>
        </authorList>
    </citation>
    <scope>NUCLEOTIDE SEQUENCE [LARGE SCALE GENOMIC DNA]</scope>
    <source>
        <strain evidence="2">JGM97</strain>
    </source>
</reference>
<sequence length="66" mass="7418">MDIYKVTYKFNGDDTYRDVNIESNQQPSITDAQVIQAAMRDSARYSPVSSATTINSLQILMVTKVN</sequence>
<accession>A0ABS5JEK4</accession>
<dbReference type="RefSeq" id="WP_212588728.1">
    <property type="nucleotide sequence ID" value="NZ_JAERKB010000001.1"/>
</dbReference>
<protein>
    <recommendedName>
        <fullName evidence="3">TonB C-terminal domain-containing protein</fullName>
    </recommendedName>
</protein>
<evidence type="ECO:0000313" key="2">
    <source>
        <dbReference type="Proteomes" id="UP000680634"/>
    </source>
</evidence>
<dbReference type="Proteomes" id="UP000680634">
    <property type="component" value="Unassembled WGS sequence"/>
</dbReference>
<comment type="caution">
    <text evidence="1">The sequence shown here is derived from an EMBL/GenBank/DDBJ whole genome shotgun (WGS) entry which is preliminary data.</text>
</comment>
<name>A0ABS5JEK4_9GAMM</name>